<dbReference type="InterPro" id="IPR051783">
    <property type="entry name" value="NAD(P)-dependent_oxidoreduct"/>
</dbReference>
<comment type="caution">
    <text evidence="1">The sequence shown here is derived from an EMBL/GenBank/DDBJ whole genome shotgun (WGS) entry which is preliminary data.</text>
</comment>
<dbReference type="GO" id="GO:0004029">
    <property type="term" value="F:aldehyde dehydrogenase (NAD+) activity"/>
    <property type="evidence" value="ECO:0007669"/>
    <property type="project" value="TreeGrafter"/>
</dbReference>
<dbReference type="EMBL" id="WWNE01000011">
    <property type="protein sequence ID" value="NBG66852.1"/>
    <property type="molecule type" value="Genomic_DNA"/>
</dbReference>
<reference evidence="1 2" key="1">
    <citation type="submission" date="2019-12" db="EMBL/GenBank/DDBJ databases">
        <authorList>
            <person name="Zhao J."/>
        </authorList>
    </citation>
    <scope>NUCLEOTIDE SEQUENCE [LARGE SCALE GENOMIC DNA]</scope>
    <source>
        <strain evidence="1 2">S-15</strain>
    </source>
</reference>
<evidence type="ECO:0008006" key="3">
    <source>
        <dbReference type="Google" id="ProtNLM"/>
    </source>
</evidence>
<name>A0A6N9NLV1_9FLAO</name>
<dbReference type="InterPro" id="IPR036291">
    <property type="entry name" value="NAD(P)-bd_dom_sf"/>
</dbReference>
<gene>
    <name evidence="1" type="ORF">GQN54_12060</name>
</gene>
<organism evidence="1 2">
    <name type="scientific">Acidiluteibacter ferrifornacis</name>
    <dbReference type="NCBI Taxonomy" id="2692424"/>
    <lineage>
        <taxon>Bacteria</taxon>
        <taxon>Pseudomonadati</taxon>
        <taxon>Bacteroidota</taxon>
        <taxon>Flavobacteriia</taxon>
        <taxon>Flavobacteriales</taxon>
        <taxon>Cryomorphaceae</taxon>
        <taxon>Acidiluteibacter</taxon>
    </lineage>
</organism>
<keyword evidence="2" id="KW-1185">Reference proteome</keyword>
<dbReference type="GO" id="GO:0005737">
    <property type="term" value="C:cytoplasm"/>
    <property type="evidence" value="ECO:0007669"/>
    <property type="project" value="TreeGrafter"/>
</dbReference>
<evidence type="ECO:0000313" key="2">
    <source>
        <dbReference type="Proteomes" id="UP000470771"/>
    </source>
</evidence>
<sequence length="272" mass="30953">MNRVGILGCGWLGIEVAKRLSEEGKEVNGSTTTSSKLVELESYRINAFILDVTAEVHDQEWEKFLEVDTLFINLPPSTASSNQQSYAKGFKQLMPIIESSPIKHIVFISSTSVYENNNNWVTEIAQLSNDDRAQRLIDAEKVFMKSTQFSTVIIRFAGLVGKSRNPINYLSGKKRQEDGRQPINLIHLVDCVNISILALDYMQNEVFNAVADKHPTKEEFYNEMAKVFNVDAPEFLNNSELDSSTYKMISNEKLKKTFNYSFKFPNPLLFKD</sequence>
<dbReference type="Proteomes" id="UP000470771">
    <property type="component" value="Unassembled WGS sequence"/>
</dbReference>
<dbReference type="RefSeq" id="WP_160633809.1">
    <property type="nucleotide sequence ID" value="NZ_WWNE01000011.1"/>
</dbReference>
<dbReference type="SUPFAM" id="SSF51735">
    <property type="entry name" value="NAD(P)-binding Rossmann-fold domains"/>
    <property type="match status" value="1"/>
</dbReference>
<proteinExistence type="predicted"/>
<dbReference type="PANTHER" id="PTHR48079">
    <property type="entry name" value="PROTEIN YEEZ"/>
    <property type="match status" value="1"/>
</dbReference>
<evidence type="ECO:0000313" key="1">
    <source>
        <dbReference type="EMBL" id="NBG66852.1"/>
    </source>
</evidence>
<dbReference type="AlphaFoldDB" id="A0A6N9NLV1"/>
<dbReference type="Gene3D" id="3.40.50.720">
    <property type="entry name" value="NAD(P)-binding Rossmann-like Domain"/>
    <property type="match status" value="1"/>
</dbReference>
<protein>
    <recommendedName>
        <fullName evidence="3">SDR family oxidoreductase</fullName>
    </recommendedName>
</protein>
<dbReference type="PANTHER" id="PTHR48079:SF6">
    <property type="entry name" value="NAD(P)-BINDING DOMAIN-CONTAINING PROTEIN-RELATED"/>
    <property type="match status" value="1"/>
</dbReference>
<accession>A0A6N9NLV1</accession>